<accession>A0A5N6IS38</accession>
<gene>
    <name evidence="1" type="ORF">BDV30DRAFT_200728</name>
</gene>
<name>A0A5N6IS38_9EURO</name>
<dbReference type="Proteomes" id="UP000326289">
    <property type="component" value="Unassembled WGS sequence"/>
</dbReference>
<evidence type="ECO:0000313" key="2">
    <source>
        <dbReference type="Proteomes" id="UP000326289"/>
    </source>
</evidence>
<evidence type="ECO:0000313" key="1">
    <source>
        <dbReference type="EMBL" id="KAB8268710.1"/>
    </source>
</evidence>
<dbReference type="EMBL" id="ML732862">
    <property type="protein sequence ID" value="KAB8268710.1"/>
    <property type="molecule type" value="Genomic_DNA"/>
</dbReference>
<sequence length="80" mass="9004">MLLRHLGWGAMQHLLTIARGWWNEQADLVPSAGPIRSHIGLFTHLHDGTQCDADVRTDLLAMKVEVEHFLPLHAIFTAIL</sequence>
<reference evidence="1 2" key="1">
    <citation type="submission" date="2019-04" db="EMBL/GenBank/DDBJ databases">
        <title>Fungal friends and foes A comparative genomics study of 23 Aspergillus species from section Flavi.</title>
        <authorList>
            <consortium name="DOE Joint Genome Institute"/>
            <person name="Kjaerbolling I."/>
            <person name="Vesth T.C."/>
            <person name="Frisvad J.C."/>
            <person name="Nybo J.L."/>
            <person name="Theobald S."/>
            <person name="Kildgaard S."/>
            <person name="Petersen T.I."/>
            <person name="Kuo A."/>
            <person name="Sato A."/>
            <person name="Lyhne E.K."/>
            <person name="Kogle M.E."/>
            <person name="Wiebenga A."/>
            <person name="Kun R.S."/>
            <person name="Lubbers R.J."/>
            <person name="Makela M.R."/>
            <person name="Barry K."/>
            <person name="Chovatia M."/>
            <person name="Clum A."/>
            <person name="Daum C."/>
            <person name="Haridas S."/>
            <person name="He G."/>
            <person name="LaButti K."/>
            <person name="Lipzen A."/>
            <person name="Mondo S."/>
            <person name="Pangilinan J."/>
            <person name="Riley R."/>
            <person name="Salamov A."/>
            <person name="Simmons B.A."/>
            <person name="Magnuson J.K."/>
            <person name="Henrissat B."/>
            <person name="Mortensen U.H."/>
            <person name="Larsen T.O."/>
            <person name="De vries R.P."/>
            <person name="Grigoriev I.V."/>
            <person name="Machida M."/>
            <person name="Baker S.E."/>
            <person name="Andersen M.R."/>
        </authorList>
    </citation>
    <scope>NUCLEOTIDE SEQUENCE [LARGE SCALE GENOMIC DNA]</scope>
    <source>
        <strain evidence="1 2">CBS 117635</strain>
    </source>
</reference>
<organism evidence="1 2">
    <name type="scientific">Aspergillus minisclerotigenes</name>
    <dbReference type="NCBI Taxonomy" id="656917"/>
    <lineage>
        <taxon>Eukaryota</taxon>
        <taxon>Fungi</taxon>
        <taxon>Dikarya</taxon>
        <taxon>Ascomycota</taxon>
        <taxon>Pezizomycotina</taxon>
        <taxon>Eurotiomycetes</taxon>
        <taxon>Eurotiomycetidae</taxon>
        <taxon>Eurotiales</taxon>
        <taxon>Aspergillaceae</taxon>
        <taxon>Aspergillus</taxon>
        <taxon>Aspergillus subgen. Circumdati</taxon>
    </lineage>
</organism>
<keyword evidence="2" id="KW-1185">Reference proteome</keyword>
<dbReference type="AlphaFoldDB" id="A0A5N6IS38"/>
<proteinExistence type="predicted"/>
<protein>
    <submittedName>
        <fullName evidence="1">Uncharacterized protein</fullName>
    </submittedName>
</protein>